<dbReference type="Gene3D" id="1.20.1250.20">
    <property type="entry name" value="MFS general substrate transporter like domains"/>
    <property type="match status" value="2"/>
</dbReference>
<evidence type="ECO:0000256" key="1">
    <source>
        <dbReference type="ARBA" id="ARBA00004141"/>
    </source>
</evidence>
<evidence type="ECO:0000256" key="6">
    <source>
        <dbReference type="SAM" id="Phobius"/>
    </source>
</evidence>
<sequence length="532" mass="57793">MTAEEVERGTLASNGSLQRHGKPGQAIKPKGWGARHTLCLLGFWAFAISYAMRFNLSIAIVAMVNNTKPVESGAHQNHRGGNNSVILGHEEACVHLKAAPRIDEHGVTENLDPHGQGEFHWDLAEQGVILGSFFWGYVLTQFPGGLLATKYGGKWTLGLGLFVTAIFAILTPILARTHIYLLVLARVIQGLGEGVTTPAMHAIIAAWAPPEERSMMGSIVYAGAQFGTAVTMVVSGYLIHAGVMGGWPSVFYFIGAFSIVWFILWTMFMYDTPASHPRISEEELMYIQKSSGSKSNTAHEPTGPTPWLEIVTSMPMWAILVAHVGHAYGLYTILTLLPTYLSTALHFDMKSNSWLSALPYIVMWVAAIMVTQLADTIVAKRIIKTVTVRKLCQAVGHIGSALALIAASYSGCNRAVTVGLLTLAVGMNGAIYGGYVVNHVDIAPNYAGILMGITNTFANLTGFAAPYFAGLLLNDNPSIQNWQYVFFIAAAIYFADVLFYTLFASGTEQSWNRPKTESTALEELKNKPNAQD</sequence>
<feature type="transmembrane region" description="Helical" evidence="6">
    <location>
        <begin position="155"/>
        <end position="175"/>
    </location>
</feature>
<evidence type="ECO:0000256" key="5">
    <source>
        <dbReference type="SAM" id="MobiDB-lite"/>
    </source>
</evidence>
<dbReference type="Proteomes" id="UP001642540">
    <property type="component" value="Unassembled WGS sequence"/>
</dbReference>
<dbReference type="InterPro" id="IPR011701">
    <property type="entry name" value="MFS"/>
</dbReference>
<name>A0ABP1RKT5_9HEXA</name>
<dbReference type="CDD" id="cd17318">
    <property type="entry name" value="MFS_SLC17"/>
    <property type="match status" value="1"/>
</dbReference>
<feature type="transmembrane region" description="Helical" evidence="6">
    <location>
        <begin position="357"/>
        <end position="379"/>
    </location>
</feature>
<accession>A0ABP1RKT5</accession>
<feature type="transmembrane region" description="Helical" evidence="6">
    <location>
        <begin position="219"/>
        <end position="239"/>
    </location>
</feature>
<evidence type="ECO:0000256" key="3">
    <source>
        <dbReference type="ARBA" id="ARBA00022989"/>
    </source>
</evidence>
<dbReference type="InterPro" id="IPR050382">
    <property type="entry name" value="MFS_Na/Anion_cotransporter"/>
</dbReference>
<feature type="transmembrane region" description="Helical" evidence="6">
    <location>
        <begin position="251"/>
        <end position="270"/>
    </location>
</feature>
<protein>
    <recommendedName>
        <fullName evidence="7">Major facilitator superfamily (MFS) profile domain-containing protein</fullName>
    </recommendedName>
</protein>
<feature type="region of interest" description="Disordered" evidence="5">
    <location>
        <begin position="1"/>
        <end position="28"/>
    </location>
</feature>
<feature type="transmembrane region" description="Helical" evidence="6">
    <location>
        <begin position="317"/>
        <end position="337"/>
    </location>
</feature>
<organism evidence="8 9">
    <name type="scientific">Orchesella dallaii</name>
    <dbReference type="NCBI Taxonomy" id="48710"/>
    <lineage>
        <taxon>Eukaryota</taxon>
        <taxon>Metazoa</taxon>
        <taxon>Ecdysozoa</taxon>
        <taxon>Arthropoda</taxon>
        <taxon>Hexapoda</taxon>
        <taxon>Collembola</taxon>
        <taxon>Entomobryomorpha</taxon>
        <taxon>Entomobryoidea</taxon>
        <taxon>Orchesellidae</taxon>
        <taxon>Orchesellinae</taxon>
        <taxon>Orchesella</taxon>
    </lineage>
</organism>
<dbReference type="EMBL" id="CAXLJM020000078">
    <property type="protein sequence ID" value="CAL8129674.1"/>
    <property type="molecule type" value="Genomic_DNA"/>
</dbReference>
<proteinExistence type="predicted"/>
<feature type="transmembrane region" description="Helical" evidence="6">
    <location>
        <begin position="38"/>
        <end position="64"/>
    </location>
</feature>
<feature type="transmembrane region" description="Helical" evidence="6">
    <location>
        <begin position="481"/>
        <end position="503"/>
    </location>
</feature>
<feature type="transmembrane region" description="Helical" evidence="6">
    <location>
        <begin position="187"/>
        <end position="207"/>
    </location>
</feature>
<evidence type="ECO:0000313" key="8">
    <source>
        <dbReference type="EMBL" id="CAL8129674.1"/>
    </source>
</evidence>
<feature type="transmembrane region" description="Helical" evidence="6">
    <location>
        <begin position="128"/>
        <end position="148"/>
    </location>
</feature>
<evidence type="ECO:0000313" key="9">
    <source>
        <dbReference type="Proteomes" id="UP001642540"/>
    </source>
</evidence>
<reference evidence="8 9" key="1">
    <citation type="submission" date="2024-08" db="EMBL/GenBank/DDBJ databases">
        <authorList>
            <person name="Cucini C."/>
            <person name="Frati F."/>
        </authorList>
    </citation>
    <scope>NUCLEOTIDE SEQUENCE [LARGE SCALE GENOMIC DNA]</scope>
</reference>
<feature type="transmembrane region" description="Helical" evidence="6">
    <location>
        <begin position="391"/>
        <end position="409"/>
    </location>
</feature>
<dbReference type="PANTHER" id="PTHR11662:SF399">
    <property type="entry name" value="FI19708P1-RELATED"/>
    <property type="match status" value="1"/>
</dbReference>
<dbReference type="Pfam" id="PF07690">
    <property type="entry name" value="MFS_1"/>
    <property type="match status" value="1"/>
</dbReference>
<dbReference type="PROSITE" id="PS50850">
    <property type="entry name" value="MFS"/>
    <property type="match status" value="1"/>
</dbReference>
<feature type="domain" description="Major facilitator superfamily (MFS) profile" evidence="7">
    <location>
        <begin position="43"/>
        <end position="508"/>
    </location>
</feature>
<keyword evidence="4 6" id="KW-0472">Membrane</keyword>
<feature type="transmembrane region" description="Helical" evidence="6">
    <location>
        <begin position="449"/>
        <end position="469"/>
    </location>
</feature>
<keyword evidence="3 6" id="KW-1133">Transmembrane helix</keyword>
<evidence type="ECO:0000256" key="4">
    <source>
        <dbReference type="ARBA" id="ARBA00023136"/>
    </source>
</evidence>
<dbReference type="SUPFAM" id="SSF103473">
    <property type="entry name" value="MFS general substrate transporter"/>
    <property type="match status" value="1"/>
</dbReference>
<feature type="transmembrane region" description="Helical" evidence="6">
    <location>
        <begin position="415"/>
        <end position="437"/>
    </location>
</feature>
<comment type="subcellular location">
    <subcellularLocation>
        <location evidence="1">Membrane</location>
        <topology evidence="1">Multi-pass membrane protein</topology>
    </subcellularLocation>
</comment>
<keyword evidence="2 6" id="KW-0812">Transmembrane</keyword>
<comment type="caution">
    <text evidence="8">The sequence shown here is derived from an EMBL/GenBank/DDBJ whole genome shotgun (WGS) entry which is preliminary data.</text>
</comment>
<dbReference type="PANTHER" id="PTHR11662">
    <property type="entry name" value="SOLUTE CARRIER FAMILY 17"/>
    <property type="match status" value="1"/>
</dbReference>
<gene>
    <name evidence="8" type="ORF">ODALV1_LOCUS23379</name>
</gene>
<dbReference type="InterPro" id="IPR036259">
    <property type="entry name" value="MFS_trans_sf"/>
</dbReference>
<dbReference type="InterPro" id="IPR020846">
    <property type="entry name" value="MFS_dom"/>
</dbReference>
<evidence type="ECO:0000256" key="2">
    <source>
        <dbReference type="ARBA" id="ARBA00022692"/>
    </source>
</evidence>
<keyword evidence="9" id="KW-1185">Reference proteome</keyword>
<evidence type="ECO:0000259" key="7">
    <source>
        <dbReference type="PROSITE" id="PS50850"/>
    </source>
</evidence>